<dbReference type="Pfam" id="PF01464">
    <property type="entry name" value="SLT"/>
    <property type="match status" value="1"/>
</dbReference>
<accession>A0A1F7WNC4</accession>
<dbReference type="PANTHER" id="PTHR37423:SF2">
    <property type="entry name" value="MEMBRANE-BOUND LYTIC MUREIN TRANSGLYCOSYLASE C"/>
    <property type="match status" value="1"/>
</dbReference>
<dbReference type="Proteomes" id="UP000178735">
    <property type="component" value="Unassembled WGS sequence"/>
</dbReference>
<dbReference type="GO" id="GO:0000270">
    <property type="term" value="P:peptidoglycan metabolic process"/>
    <property type="evidence" value="ECO:0007669"/>
    <property type="project" value="InterPro"/>
</dbReference>
<dbReference type="CDD" id="cd00254">
    <property type="entry name" value="LT-like"/>
    <property type="match status" value="1"/>
</dbReference>
<dbReference type="STRING" id="1817813.A2008_04670"/>
<dbReference type="EMBL" id="MGFH01000146">
    <property type="protein sequence ID" value="OGM04330.1"/>
    <property type="molecule type" value="Genomic_DNA"/>
</dbReference>
<evidence type="ECO:0000259" key="3">
    <source>
        <dbReference type="Pfam" id="PF01464"/>
    </source>
</evidence>
<comment type="similarity">
    <text evidence="1">Belongs to the transglycosylase Slt family.</text>
</comment>
<evidence type="ECO:0000313" key="4">
    <source>
        <dbReference type="EMBL" id="OGM04330.1"/>
    </source>
</evidence>
<dbReference type="AlphaFoldDB" id="A0A1F7WNC4"/>
<organism evidence="4 5">
    <name type="scientific">Candidatus Wallbacteria bacterium GWC2_49_35</name>
    <dbReference type="NCBI Taxonomy" id="1817813"/>
    <lineage>
        <taxon>Bacteria</taxon>
        <taxon>Candidatus Walliibacteriota</taxon>
    </lineage>
</organism>
<gene>
    <name evidence="4" type="ORF">A2008_04670</name>
</gene>
<evidence type="ECO:0000256" key="1">
    <source>
        <dbReference type="ARBA" id="ARBA00007734"/>
    </source>
</evidence>
<name>A0A1F7WNC4_9BACT</name>
<reference evidence="4 5" key="1">
    <citation type="journal article" date="2016" name="Nat. Commun.">
        <title>Thousands of microbial genomes shed light on interconnected biogeochemical processes in an aquifer system.</title>
        <authorList>
            <person name="Anantharaman K."/>
            <person name="Brown C.T."/>
            <person name="Hug L.A."/>
            <person name="Sharon I."/>
            <person name="Castelle C.J."/>
            <person name="Probst A.J."/>
            <person name="Thomas B.C."/>
            <person name="Singh A."/>
            <person name="Wilkins M.J."/>
            <person name="Karaoz U."/>
            <person name="Brodie E.L."/>
            <person name="Williams K.H."/>
            <person name="Hubbard S.S."/>
            <person name="Banfield J.F."/>
        </authorList>
    </citation>
    <scope>NUCLEOTIDE SEQUENCE [LARGE SCALE GENOMIC DNA]</scope>
</reference>
<protein>
    <recommendedName>
        <fullName evidence="3">Transglycosylase SLT domain-containing protein</fullName>
    </recommendedName>
</protein>
<evidence type="ECO:0000313" key="5">
    <source>
        <dbReference type="Proteomes" id="UP000178735"/>
    </source>
</evidence>
<feature type="region of interest" description="Disordered" evidence="2">
    <location>
        <begin position="277"/>
        <end position="298"/>
    </location>
</feature>
<proteinExistence type="inferred from homology"/>
<dbReference type="GO" id="GO:0016020">
    <property type="term" value="C:membrane"/>
    <property type="evidence" value="ECO:0007669"/>
    <property type="project" value="InterPro"/>
</dbReference>
<evidence type="ECO:0000256" key="2">
    <source>
        <dbReference type="SAM" id="MobiDB-lite"/>
    </source>
</evidence>
<feature type="compositionally biased region" description="Acidic residues" evidence="2">
    <location>
        <begin position="286"/>
        <end position="298"/>
    </location>
</feature>
<dbReference type="SUPFAM" id="SSF53955">
    <property type="entry name" value="Lysozyme-like"/>
    <property type="match status" value="1"/>
</dbReference>
<dbReference type="PROSITE" id="PS00922">
    <property type="entry name" value="TRANSGLYCOSYLASE"/>
    <property type="match status" value="1"/>
</dbReference>
<feature type="domain" description="Transglycosylase SLT" evidence="3">
    <location>
        <begin position="109"/>
        <end position="210"/>
    </location>
</feature>
<comment type="caution">
    <text evidence="4">The sequence shown here is derived from an EMBL/GenBank/DDBJ whole genome shotgun (WGS) entry which is preliminary data.</text>
</comment>
<sequence length="298" mass="31141">MNRIARIEGRIENIKQRINSLAGGAAFNEHFKKAQSRLEQNITGKTGGISAATSEKTKNPLAELTIKMPKITYESGNSKPAAGAGAAKSQAAGISIKDTGMSAEIGSIIVEKSGKHQIDPLLISAIMAVESDFNPAVVSDKGAIGLMQLMPETASELGVNPYNVSQNVEGGTRYMKQMLDKFSGDLKLALAAYNAGPNAVIRHGGIPPYAETQNYVLKVLKNYESFLKTSSGRNAGEPLIPDDGAGSAADEKKAMQAVNASAAQMAGAVFDASSKSGGGGLFGSGQDDEDDEIYADEP</sequence>
<dbReference type="InterPro" id="IPR000189">
    <property type="entry name" value="Transglyc_AS"/>
</dbReference>
<dbReference type="InterPro" id="IPR023346">
    <property type="entry name" value="Lysozyme-like_dom_sf"/>
</dbReference>
<dbReference type="GO" id="GO:0008933">
    <property type="term" value="F:peptidoglycan lytic transglycosylase activity"/>
    <property type="evidence" value="ECO:0007669"/>
    <property type="project" value="InterPro"/>
</dbReference>
<dbReference type="InterPro" id="IPR008258">
    <property type="entry name" value="Transglycosylase_SLT_dom_1"/>
</dbReference>
<dbReference type="Gene3D" id="1.10.530.10">
    <property type="match status" value="1"/>
</dbReference>
<dbReference type="PANTHER" id="PTHR37423">
    <property type="entry name" value="SOLUBLE LYTIC MUREIN TRANSGLYCOSYLASE-RELATED"/>
    <property type="match status" value="1"/>
</dbReference>